<reference evidence="2" key="1">
    <citation type="submission" date="2022-11" db="UniProtKB">
        <authorList>
            <consortium name="WormBaseParasite"/>
        </authorList>
    </citation>
    <scope>IDENTIFICATION</scope>
</reference>
<evidence type="ECO:0000313" key="2">
    <source>
        <dbReference type="WBParaSite" id="ACRNAN_scaffold19391.g32749.t1"/>
    </source>
</evidence>
<proteinExistence type="predicted"/>
<keyword evidence="1" id="KW-1185">Reference proteome</keyword>
<dbReference type="Proteomes" id="UP000887540">
    <property type="component" value="Unplaced"/>
</dbReference>
<organism evidence="1 2">
    <name type="scientific">Acrobeloides nanus</name>
    <dbReference type="NCBI Taxonomy" id="290746"/>
    <lineage>
        <taxon>Eukaryota</taxon>
        <taxon>Metazoa</taxon>
        <taxon>Ecdysozoa</taxon>
        <taxon>Nematoda</taxon>
        <taxon>Chromadorea</taxon>
        <taxon>Rhabditida</taxon>
        <taxon>Tylenchina</taxon>
        <taxon>Cephalobomorpha</taxon>
        <taxon>Cephaloboidea</taxon>
        <taxon>Cephalobidae</taxon>
        <taxon>Acrobeloides</taxon>
    </lineage>
</organism>
<dbReference type="WBParaSite" id="ACRNAN_scaffold19391.g32749.t1">
    <property type="protein sequence ID" value="ACRNAN_scaffold19391.g32749.t1"/>
    <property type="gene ID" value="ACRNAN_scaffold19391.g32749"/>
</dbReference>
<evidence type="ECO:0000313" key="1">
    <source>
        <dbReference type="Proteomes" id="UP000887540"/>
    </source>
</evidence>
<dbReference type="AlphaFoldDB" id="A0A914D815"/>
<sequence>MDPRIEPVQPDWYFWLARQTRLRRPSSEATLKFAQYRLAFRRCYDTREPIRMPLTIGIDLSQQYESVPARMPFNPLHFDEKLFQQYCIDTFIYIQWIKDNQKVQVDKYGSVTDS</sequence>
<protein>
    <submittedName>
        <fullName evidence="2">Uncharacterized protein</fullName>
    </submittedName>
</protein>
<name>A0A914D815_9BILA</name>
<accession>A0A914D815</accession>